<protein>
    <submittedName>
        <fullName evidence="2">Uncharacterized protein</fullName>
    </submittedName>
</protein>
<proteinExistence type="predicted"/>
<feature type="transmembrane region" description="Helical" evidence="1">
    <location>
        <begin position="176"/>
        <end position="193"/>
    </location>
</feature>
<dbReference type="eggNOG" id="ENOG50345HV">
    <property type="taxonomic scope" value="Bacteria"/>
</dbReference>
<feature type="transmembrane region" description="Helical" evidence="1">
    <location>
        <begin position="205"/>
        <end position="224"/>
    </location>
</feature>
<dbReference type="OrthoDB" id="6713444at2"/>
<gene>
    <name evidence="2" type="ORF">F945_01939</name>
</gene>
<name>S3N0Y3_9GAMM</name>
<dbReference type="STRING" id="632955.GCA_000829675_00698"/>
<evidence type="ECO:0000313" key="2">
    <source>
        <dbReference type="EMBL" id="EPF73780.1"/>
    </source>
</evidence>
<dbReference type="HOGENOM" id="CLU_061109_0_0_6"/>
<dbReference type="RefSeq" id="WP_016656346.1">
    <property type="nucleotide sequence ID" value="NZ_KE340353.1"/>
</dbReference>
<accession>S3N0Y3</accession>
<comment type="caution">
    <text evidence="2">The sequence shown here is derived from an EMBL/GenBank/DDBJ whole genome shotgun (WGS) entry which is preliminary data.</text>
</comment>
<evidence type="ECO:0000256" key="1">
    <source>
        <dbReference type="SAM" id="Phobius"/>
    </source>
</evidence>
<sequence>MNVEDSKLQNDFNQVKSKLLTNLNALLSKDKEVFSIGRADNFNTYVSDVITKIKDDFNEPQDQSFLESINEEVGIINAKLDKIITNEREKTVKESGIALLTDYVKKLNYELLDYSELQLKFSKLTFSAISASLNEVKDELTKFKRLRNIADNARTENIYNNAVDRYRILEADYRQYFYWGVSILVTLSFMLLITKPYLPFEPIEFWILKGSTLLVGITLLSYFLKQSTHYQKLADQNYQIQVELQAYPSFMDSVPTAEAAVIRKELALKYFGKEIDGSPHKEMSNLMSDQMKNSTELVKAATNILKKQ</sequence>
<keyword evidence="1" id="KW-1133">Transmembrane helix</keyword>
<dbReference type="EMBL" id="ATGI01000023">
    <property type="protein sequence ID" value="EPF73780.1"/>
    <property type="molecule type" value="Genomic_DNA"/>
</dbReference>
<keyword evidence="3" id="KW-1185">Reference proteome</keyword>
<keyword evidence="1" id="KW-0812">Transmembrane</keyword>
<dbReference type="AlphaFoldDB" id="S3N0Y3"/>
<dbReference type="PATRIC" id="fig|421052.3.peg.1894"/>
<organism evidence="2 3">
    <name type="scientific">Acinetobacter rudis CIP 110305</name>
    <dbReference type="NCBI Taxonomy" id="421052"/>
    <lineage>
        <taxon>Bacteria</taxon>
        <taxon>Pseudomonadati</taxon>
        <taxon>Pseudomonadota</taxon>
        <taxon>Gammaproteobacteria</taxon>
        <taxon>Moraxellales</taxon>
        <taxon>Moraxellaceae</taxon>
        <taxon>Acinetobacter</taxon>
    </lineage>
</organism>
<keyword evidence="1" id="KW-0472">Membrane</keyword>
<evidence type="ECO:0000313" key="3">
    <source>
        <dbReference type="Proteomes" id="UP000014568"/>
    </source>
</evidence>
<reference evidence="2 3" key="1">
    <citation type="submission" date="2013-06" db="EMBL/GenBank/DDBJ databases">
        <title>The Genome Sequence of Acinetobacter rudis CIP 110305.</title>
        <authorList>
            <consortium name="The Broad Institute Genome Sequencing Platform"/>
            <consortium name="The Broad Institute Genome Sequencing Center for Infectious Disease"/>
            <person name="Cerqueira G."/>
            <person name="Feldgarden M."/>
            <person name="Courvalin P."/>
            <person name="Perichon B."/>
            <person name="Grillot-Courvalin C."/>
            <person name="Clermont D."/>
            <person name="Rocha E."/>
            <person name="Yoon E.-J."/>
            <person name="Nemec A."/>
            <person name="Young S.K."/>
            <person name="Zeng Q."/>
            <person name="Gargeya S."/>
            <person name="Fitzgerald M."/>
            <person name="Abouelleil A."/>
            <person name="Alvarado L."/>
            <person name="Berlin A.M."/>
            <person name="Chapman S.B."/>
            <person name="Dewar J."/>
            <person name="Goldberg J."/>
            <person name="Griggs A."/>
            <person name="Gujja S."/>
            <person name="Hansen M."/>
            <person name="Howarth C."/>
            <person name="Imamovic A."/>
            <person name="Larimer J."/>
            <person name="McCowan C."/>
            <person name="Murphy C."/>
            <person name="Pearson M."/>
            <person name="Priest M."/>
            <person name="Roberts A."/>
            <person name="Saif S."/>
            <person name="Shea T."/>
            <person name="Sykes S."/>
            <person name="Wortman J."/>
            <person name="Nusbaum C."/>
            <person name="Birren B."/>
        </authorList>
    </citation>
    <scope>NUCLEOTIDE SEQUENCE [LARGE SCALE GENOMIC DNA]</scope>
    <source>
        <strain evidence="2 3">CIP 110305</strain>
    </source>
</reference>
<dbReference type="Proteomes" id="UP000014568">
    <property type="component" value="Unassembled WGS sequence"/>
</dbReference>